<name>D1PBR4_9BACT</name>
<organism evidence="1 2">
    <name type="scientific">Segatella copri DSM 18205</name>
    <dbReference type="NCBI Taxonomy" id="537011"/>
    <lineage>
        <taxon>Bacteria</taxon>
        <taxon>Pseudomonadati</taxon>
        <taxon>Bacteroidota</taxon>
        <taxon>Bacteroidia</taxon>
        <taxon>Bacteroidales</taxon>
        <taxon>Prevotellaceae</taxon>
        <taxon>Segatella</taxon>
    </lineage>
</organism>
<protein>
    <submittedName>
        <fullName evidence="1">Uncharacterized protein</fullName>
    </submittedName>
</protein>
<dbReference type="AlphaFoldDB" id="D1PBR4"/>
<dbReference type="EMBL" id="ACBX02000012">
    <property type="protein sequence ID" value="EFB35740.1"/>
    <property type="molecule type" value="Genomic_DNA"/>
</dbReference>
<gene>
    <name evidence="1" type="ORF">PREVCOP_04644</name>
</gene>
<dbReference type="PaxDb" id="537011-PREVCOP_04644"/>
<keyword evidence="2" id="KW-1185">Reference proteome</keyword>
<dbReference type="HOGENOM" id="CLU_3274458_0_0_10"/>
<dbReference type="Proteomes" id="UP000004477">
    <property type="component" value="Unassembled WGS sequence"/>
</dbReference>
<evidence type="ECO:0000313" key="1">
    <source>
        <dbReference type="EMBL" id="EFB35740.1"/>
    </source>
</evidence>
<sequence length="41" mass="5012">MRTSILLRLQVRSFLRYSFQLHFDCKVTKNKLNCLYKRGSF</sequence>
<evidence type="ECO:0000313" key="2">
    <source>
        <dbReference type="Proteomes" id="UP000004477"/>
    </source>
</evidence>
<dbReference type="STRING" id="537011.PREVCOP_04644"/>
<comment type="caution">
    <text evidence="1">The sequence shown here is derived from an EMBL/GenBank/DDBJ whole genome shotgun (WGS) entry which is preliminary data.</text>
</comment>
<proteinExistence type="predicted"/>
<reference evidence="1" key="1">
    <citation type="submission" date="2009-11" db="EMBL/GenBank/DDBJ databases">
        <authorList>
            <person name="Weinstock G."/>
            <person name="Sodergren E."/>
            <person name="Clifton S."/>
            <person name="Fulton L."/>
            <person name="Fulton B."/>
            <person name="Courtney L."/>
            <person name="Fronick C."/>
            <person name="Harrison M."/>
            <person name="Strong C."/>
            <person name="Farmer C."/>
            <person name="Delahaunty K."/>
            <person name="Markovic C."/>
            <person name="Hall O."/>
            <person name="Minx P."/>
            <person name="Tomlinson C."/>
            <person name="Mitreva M."/>
            <person name="Nelson J."/>
            <person name="Hou S."/>
            <person name="Wollam A."/>
            <person name="Pepin K.H."/>
            <person name="Johnson M."/>
            <person name="Bhonagiri V."/>
            <person name="Nash W.E."/>
            <person name="Warren W."/>
            <person name="Chinwalla A."/>
            <person name="Mardis E.R."/>
            <person name="Wilson R.K."/>
        </authorList>
    </citation>
    <scope>NUCLEOTIDE SEQUENCE [LARGE SCALE GENOMIC DNA]</scope>
    <source>
        <strain evidence="1">DSM 18205</strain>
    </source>
</reference>
<accession>D1PBR4</accession>